<dbReference type="EMBL" id="FXTA01000002">
    <property type="protein sequence ID" value="SMO61411.1"/>
    <property type="molecule type" value="Genomic_DNA"/>
</dbReference>
<reference evidence="1 2" key="1">
    <citation type="submission" date="2017-05" db="EMBL/GenBank/DDBJ databases">
        <authorList>
            <person name="Varghese N."/>
            <person name="Submissions S."/>
        </authorList>
    </citation>
    <scope>NUCLEOTIDE SEQUENCE [LARGE SCALE GENOMIC DNA]</scope>
    <source>
        <strain evidence="1 2">DSM 19382</strain>
    </source>
</reference>
<name>A0A521CRN1_9FLAO</name>
<sequence>MKLLKLLGLEVESSNQYAKKIELNSNYNFIHDNFIISSQNDLFLLLEEKNDIIKALNFKFKIYKYGYPNDEIGMPNYITGIELYGFYQVYNSEWIHELKSNNRQHHQHLDIHYSNYKHFVIRFKDVTLEVISENYSDIKMTREELMKIVNKQLSFITAKE</sequence>
<evidence type="ECO:0000313" key="2">
    <source>
        <dbReference type="Proteomes" id="UP000317289"/>
    </source>
</evidence>
<protein>
    <submittedName>
        <fullName evidence="1">Uncharacterized protein</fullName>
    </submittedName>
</protein>
<evidence type="ECO:0000313" key="1">
    <source>
        <dbReference type="EMBL" id="SMO61411.1"/>
    </source>
</evidence>
<accession>A0A521CRN1</accession>
<dbReference type="Proteomes" id="UP000317289">
    <property type="component" value="Unassembled WGS sequence"/>
</dbReference>
<gene>
    <name evidence="1" type="ORF">SAMN06265349_102782</name>
</gene>
<proteinExistence type="predicted"/>
<organism evidence="1 2">
    <name type="scientific">Flavobacterium resistens</name>
    <dbReference type="NCBI Taxonomy" id="443612"/>
    <lineage>
        <taxon>Bacteria</taxon>
        <taxon>Pseudomonadati</taxon>
        <taxon>Bacteroidota</taxon>
        <taxon>Flavobacteriia</taxon>
        <taxon>Flavobacteriales</taxon>
        <taxon>Flavobacteriaceae</taxon>
        <taxon>Flavobacterium</taxon>
    </lineage>
</organism>
<dbReference type="AlphaFoldDB" id="A0A521CRN1"/>